<proteinExistence type="inferred from homology"/>
<comment type="caution">
    <text evidence="5">Lacks conserved residue(s) required for the propagation of feature annotation.</text>
</comment>
<dbReference type="OrthoDB" id="630895at2759"/>
<dbReference type="Pfam" id="PF01734">
    <property type="entry name" value="Patatin"/>
    <property type="match status" value="1"/>
</dbReference>
<evidence type="ECO:0000256" key="6">
    <source>
        <dbReference type="RuleBase" id="RU361262"/>
    </source>
</evidence>
<dbReference type="OMA" id="RPMYSAD"/>
<dbReference type="EMBL" id="CP093343">
    <property type="protein sequence ID" value="WOG84854.1"/>
    <property type="molecule type" value="Genomic_DNA"/>
</dbReference>
<protein>
    <recommendedName>
        <fullName evidence="6">Patatin</fullName>
        <ecNumber evidence="6">3.1.1.-</ecNumber>
    </recommendedName>
</protein>
<gene>
    <name evidence="8" type="ORF">DCAR_003805</name>
    <name evidence="9" type="ORF">DCAR_0104039</name>
</gene>
<comment type="domain">
    <text evidence="6">The nitrogen atoms of the two glycine residues in the GGXR motif define the oxyanion hole, and stabilize the oxyanion that forms during the nucleophilic attack by the catalytic serine during substrate cleavage.</text>
</comment>
<evidence type="ECO:0000256" key="2">
    <source>
        <dbReference type="ARBA" id="ARBA00022801"/>
    </source>
</evidence>
<dbReference type="PANTHER" id="PTHR32241">
    <property type="entry name" value="PATATIN-LIKE PROTEIN 6"/>
    <property type="match status" value="1"/>
</dbReference>
<dbReference type="InterPro" id="IPR002641">
    <property type="entry name" value="PNPLA_dom"/>
</dbReference>
<evidence type="ECO:0000256" key="1">
    <source>
        <dbReference type="ARBA" id="ARBA00010240"/>
    </source>
</evidence>
<organism evidence="8">
    <name type="scientific">Daucus carota subsp. sativus</name>
    <name type="common">Carrot</name>
    <dbReference type="NCBI Taxonomy" id="79200"/>
    <lineage>
        <taxon>Eukaryota</taxon>
        <taxon>Viridiplantae</taxon>
        <taxon>Streptophyta</taxon>
        <taxon>Embryophyta</taxon>
        <taxon>Tracheophyta</taxon>
        <taxon>Spermatophyta</taxon>
        <taxon>Magnoliopsida</taxon>
        <taxon>eudicotyledons</taxon>
        <taxon>Gunneridae</taxon>
        <taxon>Pentapetalae</taxon>
        <taxon>asterids</taxon>
        <taxon>campanulids</taxon>
        <taxon>Apiales</taxon>
        <taxon>Apiaceae</taxon>
        <taxon>Apioideae</taxon>
        <taxon>Scandiceae</taxon>
        <taxon>Daucinae</taxon>
        <taxon>Daucus</taxon>
        <taxon>Daucus sect. Daucus</taxon>
    </lineage>
</organism>
<evidence type="ECO:0000256" key="3">
    <source>
        <dbReference type="ARBA" id="ARBA00022963"/>
    </source>
</evidence>
<dbReference type="GO" id="GO:0016787">
    <property type="term" value="F:hydrolase activity"/>
    <property type="evidence" value="ECO:0007669"/>
    <property type="project" value="UniProtKB-KW"/>
</dbReference>
<dbReference type="EMBL" id="LNRQ01000001">
    <property type="protein sequence ID" value="KZN11149.1"/>
    <property type="molecule type" value="Genomic_DNA"/>
</dbReference>
<dbReference type="Gene3D" id="3.40.1090.10">
    <property type="entry name" value="Cytosolic phospholipase A2 catalytic domain"/>
    <property type="match status" value="1"/>
</dbReference>
<evidence type="ECO:0000256" key="4">
    <source>
        <dbReference type="ARBA" id="ARBA00023098"/>
    </source>
</evidence>
<comment type="function">
    <text evidence="6">Lipolytic acyl hydrolase (LAH).</text>
</comment>
<evidence type="ECO:0000313" key="8">
    <source>
        <dbReference type="EMBL" id="KZN11149.1"/>
    </source>
</evidence>
<evidence type="ECO:0000256" key="5">
    <source>
        <dbReference type="PROSITE-ProRule" id="PRU01161"/>
    </source>
</evidence>
<name>A0A166IHZ5_DAUCS</name>
<dbReference type="SUPFAM" id="SSF52151">
    <property type="entry name" value="FabD/lysophospholipase-like"/>
    <property type="match status" value="1"/>
</dbReference>
<dbReference type="PROSITE" id="PS51635">
    <property type="entry name" value="PNPLA"/>
    <property type="match status" value="1"/>
</dbReference>
<dbReference type="EC" id="3.1.1.-" evidence="6"/>
<evidence type="ECO:0000259" key="7">
    <source>
        <dbReference type="PROSITE" id="PS51635"/>
    </source>
</evidence>
<dbReference type="InterPro" id="IPR016035">
    <property type="entry name" value="Acyl_Trfase/lysoPLipase"/>
</dbReference>
<dbReference type="Gramene" id="KZN11149">
    <property type="protein sequence ID" value="KZN11149"/>
    <property type="gene ID" value="DCAR_003805"/>
</dbReference>
<sequence>MAAALSMLESNYEADKLTYEIFSILENKFLFENKNPQFCLPKQTALPLEKLKSGKHITGKVRILSIDGGGATNGLLAAKSLVHLESNLQRKSNNPNARIAHYFDVVAGSGAGGVLAALLFTAGKDGRPMYSAQDALNFMVENHGKISRSSPEGIFRRVFRSSESVLGKTFGDLSLKDTMKAFLVPCYDLNSCGPFVFSRADALEMDGYDFSIKDMCAATSAVQSVRVKSVDRKTKIAAVGGEVAMNNPTAAAITHVLNNKQEFPFCNGVDDLLVVSLGNGESFSGGVAGNATPLRSAVVRIAGDGVADMVDQAVSMAFADCGTSDYVRIQANGTVGASQGSLKGDKKGLLSRVEEMLRMKSIESVLFKGKKLADGSNLDKLELFSTKLIKEEERRKTSILPAVVLKQAGSPRTSSATTLSTTSSN</sequence>
<evidence type="ECO:0000313" key="9">
    <source>
        <dbReference type="EMBL" id="WOG84854.1"/>
    </source>
</evidence>
<comment type="similarity">
    <text evidence="1 6">Belongs to the patatin family.</text>
</comment>
<dbReference type="GO" id="GO:0016042">
    <property type="term" value="P:lipid catabolic process"/>
    <property type="evidence" value="ECO:0007669"/>
    <property type="project" value="UniProtKB-KW"/>
</dbReference>
<reference evidence="8" key="1">
    <citation type="journal article" date="2016" name="Nat. Genet.">
        <title>A high-quality carrot genome assembly provides new insights into carotenoid accumulation and asterid genome evolution.</title>
        <authorList>
            <person name="Iorizzo M."/>
            <person name="Ellison S."/>
            <person name="Senalik D."/>
            <person name="Zeng P."/>
            <person name="Satapoomin P."/>
            <person name="Huang J."/>
            <person name="Bowman M."/>
            <person name="Iovene M."/>
            <person name="Sanseverino W."/>
            <person name="Cavagnaro P."/>
            <person name="Yildiz M."/>
            <person name="Macko-Podgorni A."/>
            <person name="Moranska E."/>
            <person name="Grzebelus E."/>
            <person name="Grzebelus D."/>
            <person name="Ashrafi H."/>
            <person name="Zheng Z."/>
            <person name="Cheng S."/>
            <person name="Spooner D."/>
            <person name="Van Deynze A."/>
            <person name="Simon P."/>
        </authorList>
    </citation>
    <scope>NUCLEOTIDE SEQUENCE [LARGE SCALE GENOMIC DNA]</scope>
    <source>
        <tissue evidence="8">Leaf</tissue>
    </source>
</reference>
<keyword evidence="3 6" id="KW-0442">Lipid degradation</keyword>
<accession>A0A166IHZ5</accession>
<dbReference type="PANTHER" id="PTHR32241:SF12">
    <property type="entry name" value="OS03G0784100 PROTEIN"/>
    <property type="match status" value="1"/>
</dbReference>
<dbReference type="KEGG" id="dcr:108204974"/>
<evidence type="ECO:0000313" key="10">
    <source>
        <dbReference type="Proteomes" id="UP000077755"/>
    </source>
</evidence>
<keyword evidence="4 6" id="KW-0443">Lipid metabolism</keyword>
<keyword evidence="10" id="KW-1185">Reference proteome</keyword>
<keyword evidence="2 6" id="KW-0378">Hydrolase</keyword>
<reference evidence="9" key="2">
    <citation type="submission" date="2022-03" db="EMBL/GenBank/DDBJ databases">
        <title>Draft title - Genomic analysis of global carrot germplasm unveils the trajectory of domestication and the origin of high carotenoid orange carrot.</title>
        <authorList>
            <person name="Iorizzo M."/>
            <person name="Ellison S."/>
            <person name="Senalik D."/>
            <person name="Macko-Podgorni A."/>
            <person name="Grzebelus D."/>
            <person name="Bostan H."/>
            <person name="Rolling W."/>
            <person name="Curaba J."/>
            <person name="Simon P."/>
        </authorList>
    </citation>
    <scope>NUCLEOTIDE SEQUENCE</scope>
    <source>
        <tissue evidence="9">Leaf</tissue>
    </source>
</reference>
<dbReference type="Proteomes" id="UP000077755">
    <property type="component" value="Chromosome 1"/>
</dbReference>
<feature type="domain" description="PNPLA" evidence="7">
    <location>
        <begin position="65"/>
        <end position="253"/>
    </location>
</feature>
<dbReference type="AlphaFoldDB" id="A0A166IHZ5"/>